<dbReference type="Proteomes" id="UP000030351">
    <property type="component" value="Unassembled WGS sequence"/>
</dbReference>
<name>A0A0A3ZCB4_9GAMM</name>
<comment type="caution">
    <text evidence="2">The sequence shown here is derived from an EMBL/GenBank/DDBJ whole genome shotgun (WGS) entry which is preliminary data.</text>
</comment>
<dbReference type="Pfam" id="PF06890">
    <property type="entry name" value="Phage_Mu_Gp45"/>
    <property type="match status" value="1"/>
</dbReference>
<dbReference type="STRING" id="371042.NG99_04560"/>
<accession>A0A0A3ZCB4</accession>
<dbReference type="PIRSF" id="PIRSF012337">
    <property type="entry name" value="gp45"/>
    <property type="match status" value="1"/>
</dbReference>
<dbReference type="RefSeq" id="WP_034888858.1">
    <property type="nucleotide sequence ID" value="NZ_JRUQ01000018.1"/>
</dbReference>
<evidence type="ECO:0000259" key="1">
    <source>
        <dbReference type="Pfam" id="PF06890"/>
    </source>
</evidence>
<evidence type="ECO:0000313" key="2">
    <source>
        <dbReference type="EMBL" id="KGT95296.1"/>
    </source>
</evidence>
<evidence type="ECO:0000313" key="3">
    <source>
        <dbReference type="Proteomes" id="UP000030351"/>
    </source>
</evidence>
<dbReference type="InterPro" id="IPR053861">
    <property type="entry name" value="Phage_Mu_Gp45_N"/>
</dbReference>
<dbReference type="InterPro" id="IPR014462">
    <property type="entry name" value="Phage_Mu_Gp45"/>
</dbReference>
<reference evidence="2 3" key="1">
    <citation type="submission" date="2014-10" db="EMBL/GenBank/DDBJ databases">
        <title>Genome sequence of Erwinia typographi M043b.</title>
        <authorList>
            <person name="Chan K.-G."/>
            <person name="Tan W.-S."/>
        </authorList>
    </citation>
    <scope>NUCLEOTIDE SEQUENCE [LARGE SCALE GENOMIC DNA]</scope>
    <source>
        <strain evidence="2 3">M043b</strain>
    </source>
</reference>
<proteinExistence type="predicted"/>
<organism evidence="2 3">
    <name type="scientific">Erwinia typographi</name>
    <dbReference type="NCBI Taxonomy" id="371042"/>
    <lineage>
        <taxon>Bacteria</taxon>
        <taxon>Pseudomonadati</taxon>
        <taxon>Pseudomonadota</taxon>
        <taxon>Gammaproteobacteria</taxon>
        <taxon>Enterobacterales</taxon>
        <taxon>Erwiniaceae</taxon>
        <taxon>Erwinia</taxon>
    </lineage>
</organism>
<gene>
    <name evidence="2" type="ORF">NG99_04560</name>
</gene>
<dbReference type="AlphaFoldDB" id="A0A0A3ZCB4"/>
<dbReference type="InterPro" id="IPR013046">
    <property type="entry name" value="GpV/Gp45"/>
</dbReference>
<sequence length="222" mass="22717">MTDITGIIRRNIATALAGIRRPFRAVLSRITTEGGVMTAQLDGLSGETLQAVEVFQHFGFTSVPPENAMAVILPLGGSTSHSVVVATEHSEYRIQSLKPGEVAIYSSDGASITLKDGQAIKATCKTFTLECESAAINASKSIACTTPDFSTSQNATVKGLLTGSGGMSISGDNGSGSAATFAGDISHTSGSISSLSVKINGVEVSGHIHDTPEGKSGPMLAD</sequence>
<dbReference type="OrthoDB" id="9802994at2"/>
<dbReference type="EMBL" id="JRUQ01000018">
    <property type="protein sequence ID" value="KGT95296.1"/>
    <property type="molecule type" value="Genomic_DNA"/>
</dbReference>
<keyword evidence="3" id="KW-1185">Reference proteome</keyword>
<feature type="domain" description="Bacteriophage Mu Gp45 N-terminal" evidence="1">
    <location>
        <begin position="24"/>
        <end position="90"/>
    </location>
</feature>
<protein>
    <submittedName>
        <fullName evidence="2">Phage baseplate protein</fullName>
    </submittedName>
</protein>
<dbReference type="NCBIfam" id="TIGR01644">
    <property type="entry name" value="phage_P2_V"/>
    <property type="match status" value="1"/>
</dbReference>
<dbReference type="eggNOG" id="COG4384">
    <property type="taxonomic scope" value="Bacteria"/>
</dbReference>